<dbReference type="AlphaFoldDB" id="A0AAD1UJT1"/>
<proteinExistence type="predicted"/>
<organism evidence="2 3">
    <name type="scientific">Euplotes crassus</name>
    <dbReference type="NCBI Taxonomy" id="5936"/>
    <lineage>
        <taxon>Eukaryota</taxon>
        <taxon>Sar</taxon>
        <taxon>Alveolata</taxon>
        <taxon>Ciliophora</taxon>
        <taxon>Intramacronucleata</taxon>
        <taxon>Spirotrichea</taxon>
        <taxon>Hypotrichia</taxon>
        <taxon>Euplotida</taxon>
        <taxon>Euplotidae</taxon>
        <taxon>Moneuplotes</taxon>
    </lineage>
</organism>
<name>A0AAD1UJT1_EUPCR</name>
<comment type="caution">
    <text evidence="2">The sequence shown here is derived from an EMBL/GenBank/DDBJ whole genome shotgun (WGS) entry which is preliminary data.</text>
</comment>
<gene>
    <name evidence="2" type="ORF">ECRASSUSDP1_LOCUS11360</name>
</gene>
<feature type="region of interest" description="Disordered" evidence="1">
    <location>
        <begin position="192"/>
        <end position="213"/>
    </location>
</feature>
<keyword evidence="3" id="KW-1185">Reference proteome</keyword>
<feature type="compositionally biased region" description="Basic and acidic residues" evidence="1">
    <location>
        <begin position="194"/>
        <end position="209"/>
    </location>
</feature>
<reference evidence="2" key="1">
    <citation type="submission" date="2023-07" db="EMBL/GenBank/DDBJ databases">
        <authorList>
            <consortium name="AG Swart"/>
            <person name="Singh M."/>
            <person name="Singh A."/>
            <person name="Seah K."/>
            <person name="Emmerich C."/>
        </authorList>
    </citation>
    <scope>NUCLEOTIDE SEQUENCE</scope>
    <source>
        <strain evidence="2">DP1</strain>
    </source>
</reference>
<dbReference type="Proteomes" id="UP001295684">
    <property type="component" value="Unassembled WGS sequence"/>
</dbReference>
<dbReference type="EMBL" id="CAMPGE010011214">
    <property type="protein sequence ID" value="CAI2370052.1"/>
    <property type="molecule type" value="Genomic_DNA"/>
</dbReference>
<evidence type="ECO:0000256" key="1">
    <source>
        <dbReference type="SAM" id="MobiDB-lite"/>
    </source>
</evidence>
<accession>A0AAD1UJT1</accession>
<sequence>MDCNYNFEGQQTYPNLVNYKGIHHNEEDTTTKYFDKETGAHFKFSVLCSKLKSIKNSSEKGNQPVLNLRKMKSKLTVLKIRQKLKNRQMEKNSIGPNKKMKYNEPFPLEVAHDRRLSGQNQGKPHLKPIIISSHQHLQISKQNKNINDFKPNYRDKIIRMKMNRKFIKQNLSQCMKGSSPSQIVSTLQTSKENSLSDHRQQFVRTRDTSNSRPSRVAQVRTPSTFLSRKSKDKILSLACLKESRNLEFANKRSNLQSKLPKIVTKTPNLRDDIRSITSFSKNANTNEVNTCPKASQNHGLYFKAVI</sequence>
<evidence type="ECO:0000313" key="3">
    <source>
        <dbReference type="Proteomes" id="UP001295684"/>
    </source>
</evidence>
<evidence type="ECO:0000313" key="2">
    <source>
        <dbReference type="EMBL" id="CAI2370052.1"/>
    </source>
</evidence>
<protein>
    <submittedName>
        <fullName evidence="2">Uncharacterized protein</fullName>
    </submittedName>
</protein>